<evidence type="ECO:0000313" key="3">
    <source>
        <dbReference type="Ensembl" id="ENSSMRP00000019604.1"/>
    </source>
</evidence>
<dbReference type="GO" id="GO:0007080">
    <property type="term" value="P:mitotic metaphase chromosome alignment"/>
    <property type="evidence" value="ECO:0007669"/>
    <property type="project" value="TreeGrafter"/>
</dbReference>
<dbReference type="GeneTree" id="ENSGT00390000005650"/>
<feature type="compositionally biased region" description="Polar residues" evidence="2">
    <location>
        <begin position="407"/>
        <end position="426"/>
    </location>
</feature>
<dbReference type="PANTHER" id="PTHR24160:SF1">
    <property type="entry name" value="ANKYRIN REPEAT DOMAIN-CONTAINING PROTEIN 53"/>
    <property type="match status" value="1"/>
</dbReference>
<feature type="repeat" description="ANK" evidence="1">
    <location>
        <begin position="74"/>
        <end position="97"/>
    </location>
</feature>
<dbReference type="PANTHER" id="PTHR24160">
    <property type="entry name" value="ANKYRIN REPEAT DOMAIN-CONTAINING PROTEIN 53"/>
    <property type="match status" value="1"/>
</dbReference>
<dbReference type="Pfam" id="PF12796">
    <property type="entry name" value="Ank_2"/>
    <property type="match status" value="1"/>
</dbReference>
<protein>
    <recommendedName>
        <fullName evidence="5">Ankyrin repeat domain-containing protein 53</fullName>
    </recommendedName>
</protein>
<dbReference type="GO" id="GO:0060236">
    <property type="term" value="P:regulation of mitotic spindle organization"/>
    <property type="evidence" value="ECO:0007669"/>
    <property type="project" value="TreeGrafter"/>
</dbReference>
<keyword evidence="4" id="KW-1185">Reference proteome</keyword>
<dbReference type="SMART" id="SM00248">
    <property type="entry name" value="ANK"/>
    <property type="match status" value="2"/>
</dbReference>
<keyword evidence="1" id="KW-0040">ANK repeat</keyword>
<reference evidence="3" key="1">
    <citation type="submission" date="2025-08" db="UniProtKB">
        <authorList>
            <consortium name="Ensembl"/>
        </authorList>
    </citation>
    <scope>IDENTIFICATION</scope>
</reference>
<name>A0A8D0CDP4_SALMN</name>
<dbReference type="GO" id="GO:0000922">
    <property type="term" value="C:spindle pole"/>
    <property type="evidence" value="ECO:0007669"/>
    <property type="project" value="TreeGrafter"/>
</dbReference>
<dbReference type="Proteomes" id="UP000694421">
    <property type="component" value="Unplaced"/>
</dbReference>
<evidence type="ECO:0000313" key="4">
    <source>
        <dbReference type="Proteomes" id="UP000694421"/>
    </source>
</evidence>
<dbReference type="InterPro" id="IPR036770">
    <property type="entry name" value="Ankyrin_rpt-contain_sf"/>
</dbReference>
<organism evidence="3 4">
    <name type="scientific">Salvator merianae</name>
    <name type="common">Argentine black and white tegu</name>
    <name type="synonym">Tupinambis merianae</name>
    <dbReference type="NCBI Taxonomy" id="96440"/>
    <lineage>
        <taxon>Eukaryota</taxon>
        <taxon>Metazoa</taxon>
        <taxon>Chordata</taxon>
        <taxon>Craniata</taxon>
        <taxon>Vertebrata</taxon>
        <taxon>Euteleostomi</taxon>
        <taxon>Lepidosauria</taxon>
        <taxon>Squamata</taxon>
        <taxon>Bifurcata</taxon>
        <taxon>Unidentata</taxon>
        <taxon>Episquamata</taxon>
        <taxon>Laterata</taxon>
        <taxon>Teiioidea</taxon>
        <taxon>Teiidae</taxon>
        <taxon>Salvator</taxon>
    </lineage>
</organism>
<feature type="compositionally biased region" description="Basic and acidic residues" evidence="2">
    <location>
        <begin position="1"/>
        <end position="11"/>
    </location>
</feature>
<dbReference type="Ensembl" id="ENSSMRT00000023004.1">
    <property type="protein sequence ID" value="ENSSMRP00000019604.1"/>
    <property type="gene ID" value="ENSSMRG00000015284.1"/>
</dbReference>
<dbReference type="AlphaFoldDB" id="A0A8D0CDP4"/>
<sequence>MGSSKGRRESQCKSGSCLSARSLDRGPSSCAKPHKRVTLKTSVGEEHHAASTGQVRWLQLCMQKAESPTQADINGFSALHSAALHGRLDCIQMLVEKYKVDVNLASLTGWRPIHLVLSKESGSKALPCLAYLIGRGADVNVYLADAMWKLNKATFAQNVSRLNEIKAECKMKEQEFLEKEQTKIDFCSSLAFDQWLATKRLPPLPERIHRLLGAKRQSLALRGYGVKTLGLAAASKSTEVPQELPGLGAAWKGYQGRPWNVSTNLSSAPATCIFRPTAVRLGVEPEQLADHDFTSFLFLFEDAFGEPQIQVDNMGNLPDVPPLPLDVIKRSLYPCSRVTRLSVPQDLKPLHLLDLQHRRPPGPEQKWTDQMALSLRQTLDPVFLDTLKAHVSTYSDPKVLSPRPESDQASGQETGSPQSPASSWQE</sequence>
<proteinExistence type="predicted"/>
<feature type="region of interest" description="Disordered" evidence="2">
    <location>
        <begin position="394"/>
        <end position="426"/>
    </location>
</feature>
<dbReference type="OMA" id="NHRICAR"/>
<reference evidence="3" key="2">
    <citation type="submission" date="2025-09" db="UniProtKB">
        <authorList>
            <consortium name="Ensembl"/>
        </authorList>
    </citation>
    <scope>IDENTIFICATION</scope>
</reference>
<evidence type="ECO:0000256" key="2">
    <source>
        <dbReference type="SAM" id="MobiDB-lite"/>
    </source>
</evidence>
<dbReference type="SUPFAM" id="SSF48403">
    <property type="entry name" value="Ankyrin repeat"/>
    <property type="match status" value="1"/>
</dbReference>
<dbReference type="GO" id="GO:1902412">
    <property type="term" value="P:regulation of mitotic cytokinesis"/>
    <property type="evidence" value="ECO:0007669"/>
    <property type="project" value="InterPro"/>
</dbReference>
<dbReference type="PROSITE" id="PS50088">
    <property type="entry name" value="ANK_REPEAT"/>
    <property type="match status" value="1"/>
</dbReference>
<evidence type="ECO:0000256" key="1">
    <source>
        <dbReference type="PROSITE-ProRule" id="PRU00023"/>
    </source>
</evidence>
<dbReference type="GO" id="GO:0031116">
    <property type="term" value="P:positive regulation of microtubule polymerization"/>
    <property type="evidence" value="ECO:0007669"/>
    <property type="project" value="TreeGrafter"/>
</dbReference>
<dbReference type="InterPro" id="IPR002110">
    <property type="entry name" value="Ankyrin_rpt"/>
</dbReference>
<dbReference type="Gene3D" id="1.25.40.20">
    <property type="entry name" value="Ankyrin repeat-containing domain"/>
    <property type="match status" value="1"/>
</dbReference>
<evidence type="ECO:0008006" key="5">
    <source>
        <dbReference type="Google" id="ProtNLM"/>
    </source>
</evidence>
<dbReference type="InterPro" id="IPR042335">
    <property type="entry name" value="ANKRD53"/>
</dbReference>
<dbReference type="PROSITE" id="PS50297">
    <property type="entry name" value="ANK_REP_REGION"/>
    <property type="match status" value="1"/>
</dbReference>
<accession>A0A8D0CDP4</accession>
<feature type="region of interest" description="Disordered" evidence="2">
    <location>
        <begin position="1"/>
        <end position="34"/>
    </location>
</feature>